<dbReference type="PROSITE" id="PS51918">
    <property type="entry name" value="RADICAL_SAM"/>
    <property type="match status" value="1"/>
</dbReference>
<dbReference type="CDD" id="cd01335">
    <property type="entry name" value="Radical_SAM"/>
    <property type="match status" value="1"/>
</dbReference>
<protein>
    <recommendedName>
        <fullName evidence="7">Radical SAM core domain-containing protein</fullName>
    </recommendedName>
</protein>
<evidence type="ECO:0000313" key="8">
    <source>
        <dbReference type="EMBL" id="UXD21677.1"/>
    </source>
</evidence>
<organism evidence="8 9">
    <name type="scientific">Ignicoccus pacificus DSM 13166</name>
    <dbReference type="NCBI Taxonomy" id="940294"/>
    <lineage>
        <taxon>Archaea</taxon>
        <taxon>Thermoproteota</taxon>
        <taxon>Thermoprotei</taxon>
        <taxon>Desulfurococcales</taxon>
        <taxon>Desulfurococcaceae</taxon>
        <taxon>Ignicoccus</taxon>
    </lineage>
</organism>
<keyword evidence="9" id="KW-1185">Reference proteome</keyword>
<comment type="cofactor">
    <cofactor evidence="1">
        <name>[4Fe-4S] cluster</name>
        <dbReference type="ChEBI" id="CHEBI:49883"/>
    </cofactor>
</comment>
<name>A0A977PK69_9CREN</name>
<evidence type="ECO:0000259" key="7">
    <source>
        <dbReference type="PROSITE" id="PS51918"/>
    </source>
</evidence>
<evidence type="ECO:0000256" key="3">
    <source>
        <dbReference type="ARBA" id="ARBA00022691"/>
    </source>
</evidence>
<evidence type="ECO:0000256" key="1">
    <source>
        <dbReference type="ARBA" id="ARBA00001966"/>
    </source>
</evidence>
<evidence type="ECO:0000313" key="9">
    <source>
        <dbReference type="Proteomes" id="UP001063698"/>
    </source>
</evidence>
<dbReference type="Proteomes" id="UP001063698">
    <property type="component" value="Chromosome"/>
</dbReference>
<dbReference type="PANTHER" id="PTHR43787">
    <property type="entry name" value="FEMO COFACTOR BIOSYNTHESIS PROTEIN NIFB-RELATED"/>
    <property type="match status" value="1"/>
</dbReference>
<dbReference type="GO" id="GO:0003824">
    <property type="term" value="F:catalytic activity"/>
    <property type="evidence" value="ECO:0007669"/>
    <property type="project" value="InterPro"/>
</dbReference>
<keyword evidence="2" id="KW-0004">4Fe-4S</keyword>
<gene>
    <name evidence="8" type="ORF">IPA_06630</name>
</gene>
<dbReference type="InterPro" id="IPR058240">
    <property type="entry name" value="rSAM_sf"/>
</dbReference>
<dbReference type="Pfam" id="PF04055">
    <property type="entry name" value="Radical_SAM"/>
    <property type="match status" value="1"/>
</dbReference>
<dbReference type="GO" id="GO:0046872">
    <property type="term" value="F:metal ion binding"/>
    <property type="evidence" value="ECO:0007669"/>
    <property type="project" value="UniProtKB-KW"/>
</dbReference>
<reference evidence="8" key="1">
    <citation type="submission" date="2013-11" db="EMBL/GenBank/DDBJ databases">
        <title>Comparative genomics of Ignicoccus.</title>
        <authorList>
            <person name="Podar M."/>
        </authorList>
    </citation>
    <scope>NUCLEOTIDE SEQUENCE</scope>
    <source>
        <strain evidence="8">DSM 13166</strain>
    </source>
</reference>
<evidence type="ECO:0000256" key="4">
    <source>
        <dbReference type="ARBA" id="ARBA00022723"/>
    </source>
</evidence>
<keyword evidence="5" id="KW-0408">Iron</keyword>
<dbReference type="InterPro" id="IPR007197">
    <property type="entry name" value="rSAM"/>
</dbReference>
<keyword evidence="3" id="KW-0949">S-adenosyl-L-methionine</keyword>
<evidence type="ECO:0000256" key="5">
    <source>
        <dbReference type="ARBA" id="ARBA00023004"/>
    </source>
</evidence>
<proteinExistence type="predicted"/>
<evidence type="ECO:0000256" key="2">
    <source>
        <dbReference type="ARBA" id="ARBA00022485"/>
    </source>
</evidence>
<dbReference type="GO" id="GO:0051539">
    <property type="term" value="F:4 iron, 4 sulfur cluster binding"/>
    <property type="evidence" value="ECO:0007669"/>
    <property type="project" value="UniProtKB-KW"/>
</dbReference>
<feature type="domain" description="Radical SAM core" evidence="7">
    <location>
        <begin position="7"/>
        <end position="228"/>
    </location>
</feature>
<dbReference type="SFLD" id="SFLDS00029">
    <property type="entry name" value="Radical_SAM"/>
    <property type="match status" value="1"/>
</dbReference>
<dbReference type="SUPFAM" id="SSF102114">
    <property type="entry name" value="Radical SAM enzymes"/>
    <property type="match status" value="1"/>
</dbReference>
<sequence length="282" mass="31801">MLFGPVWSRRFGWSLGVDPFPSKICTYSCPYCQLGLGEVTTERAPFCRPKDFALELRRVKADFDVVTFVPSGEPLLDSKAWECALLARALSGKEVVLLTNGSLLYDEEAREDARMFDVVSVKIDAGDEGVWRRINAPHPSLKFEEVIGGMLRFARSYKGKLVTETMIIAGMNDDEEQLREIANIIAQLKPQTAFIAIPTRPPALPVKAGNIELAYEIFKEVIGDNVVPLTDDPFKFYPEDEGELVKIAKVHPVPFERFREIPSNCYVVVYKGRRFVRCKSAF</sequence>
<accession>A0A977PK69</accession>
<dbReference type="KEGG" id="ipc:IPA_06630"/>
<dbReference type="SFLD" id="SFLDG01083">
    <property type="entry name" value="Uncharacterised_Radical_SAM_Su"/>
    <property type="match status" value="1"/>
</dbReference>
<dbReference type="EMBL" id="CP006868">
    <property type="protein sequence ID" value="UXD21677.1"/>
    <property type="molecule type" value="Genomic_DNA"/>
</dbReference>
<dbReference type="Gene3D" id="3.20.20.70">
    <property type="entry name" value="Aldolase class I"/>
    <property type="match status" value="1"/>
</dbReference>
<keyword evidence="4" id="KW-0479">Metal-binding</keyword>
<dbReference type="AlphaFoldDB" id="A0A977PK69"/>
<keyword evidence="6" id="KW-0411">Iron-sulfur</keyword>
<dbReference type="InterPro" id="IPR040084">
    <property type="entry name" value="GTPase_Obg"/>
</dbReference>
<evidence type="ECO:0000256" key="6">
    <source>
        <dbReference type="ARBA" id="ARBA00023014"/>
    </source>
</evidence>
<dbReference type="InterPro" id="IPR013785">
    <property type="entry name" value="Aldolase_TIM"/>
</dbReference>
<dbReference type="PANTHER" id="PTHR43787:SF11">
    <property type="entry name" value="UPF0026 PROTEIN SLR1464"/>
    <property type="match status" value="1"/>
</dbReference>